<organism evidence="4 5">
    <name type="scientific">Pseudoxanthobacter soli DSM 19599</name>
    <dbReference type="NCBI Taxonomy" id="1123029"/>
    <lineage>
        <taxon>Bacteria</taxon>
        <taxon>Pseudomonadati</taxon>
        <taxon>Pseudomonadota</taxon>
        <taxon>Alphaproteobacteria</taxon>
        <taxon>Hyphomicrobiales</taxon>
        <taxon>Segnochrobactraceae</taxon>
        <taxon>Pseudoxanthobacter</taxon>
    </lineage>
</organism>
<dbReference type="Pfam" id="PF00328">
    <property type="entry name" value="His_Phos_2"/>
    <property type="match status" value="2"/>
</dbReference>
<comment type="similarity">
    <text evidence="1">Belongs to the histidine acid phosphatase family.</text>
</comment>
<dbReference type="GO" id="GO:0030288">
    <property type="term" value="C:outer membrane-bounded periplasmic space"/>
    <property type="evidence" value="ECO:0007669"/>
    <property type="project" value="TreeGrafter"/>
</dbReference>
<gene>
    <name evidence="4" type="ORF">SAMN02745172_02544</name>
</gene>
<dbReference type="RefSeq" id="WP_084564577.1">
    <property type="nucleotide sequence ID" value="NZ_FRXO01000004.1"/>
</dbReference>
<dbReference type="InterPro" id="IPR029033">
    <property type="entry name" value="His_PPase_superfam"/>
</dbReference>
<protein>
    <submittedName>
        <fullName evidence="4">4-phytase / acid phosphatase</fullName>
    </submittedName>
</protein>
<dbReference type="Proteomes" id="UP000186406">
    <property type="component" value="Unassembled WGS sequence"/>
</dbReference>
<name>A0A1M7ZLW8_9HYPH</name>
<feature type="signal peptide" evidence="3">
    <location>
        <begin position="1"/>
        <end position="24"/>
    </location>
</feature>
<evidence type="ECO:0000256" key="3">
    <source>
        <dbReference type="SAM" id="SignalP"/>
    </source>
</evidence>
<keyword evidence="3" id="KW-0732">Signal</keyword>
<dbReference type="AlphaFoldDB" id="A0A1M7ZLW8"/>
<dbReference type="CDD" id="cd07061">
    <property type="entry name" value="HP_HAP_like"/>
    <property type="match status" value="1"/>
</dbReference>
<evidence type="ECO:0000313" key="5">
    <source>
        <dbReference type="Proteomes" id="UP000186406"/>
    </source>
</evidence>
<dbReference type="EMBL" id="FRXO01000004">
    <property type="protein sequence ID" value="SHO65895.1"/>
    <property type="molecule type" value="Genomic_DNA"/>
</dbReference>
<keyword evidence="5" id="KW-1185">Reference proteome</keyword>
<evidence type="ECO:0000256" key="1">
    <source>
        <dbReference type="ARBA" id="ARBA00005375"/>
    </source>
</evidence>
<feature type="chain" id="PRO_5009930004" evidence="3">
    <location>
        <begin position="25"/>
        <end position="437"/>
    </location>
</feature>
<dbReference type="PANTHER" id="PTHR11567">
    <property type="entry name" value="ACID PHOSPHATASE-RELATED"/>
    <property type="match status" value="1"/>
</dbReference>
<reference evidence="4 5" key="1">
    <citation type="submission" date="2016-12" db="EMBL/GenBank/DDBJ databases">
        <authorList>
            <person name="Song W.-J."/>
            <person name="Kurnit D.M."/>
        </authorList>
    </citation>
    <scope>NUCLEOTIDE SEQUENCE [LARGE SCALE GENOMIC DNA]</scope>
    <source>
        <strain evidence="4 5">DSM 19599</strain>
    </source>
</reference>
<evidence type="ECO:0000256" key="2">
    <source>
        <dbReference type="ARBA" id="ARBA00022801"/>
    </source>
</evidence>
<dbReference type="Gene3D" id="3.40.50.1240">
    <property type="entry name" value="Phosphoglycerate mutase-like"/>
    <property type="match status" value="2"/>
</dbReference>
<dbReference type="STRING" id="1123029.SAMN02745172_02544"/>
<accession>A0A1M7ZLW8</accession>
<keyword evidence="2" id="KW-0378">Hydrolase</keyword>
<dbReference type="SUPFAM" id="SSF53254">
    <property type="entry name" value="Phosphoglycerate mutase-like"/>
    <property type="match status" value="1"/>
</dbReference>
<dbReference type="InterPro" id="IPR000560">
    <property type="entry name" value="His_Pase_clade-2"/>
</dbReference>
<evidence type="ECO:0000313" key="4">
    <source>
        <dbReference type="EMBL" id="SHO65895.1"/>
    </source>
</evidence>
<dbReference type="OrthoDB" id="395886at2"/>
<sequence length="437" mass="45740">MRFVGLAKALGLVVAMVAASPAAAAEQAQTSGGLDGWTMKGTVLLSRHGMRGPTKAIRCEGSDPSTCLDAIVQTHWPDLNVVAGHLTPQGYDRAVTMGGFYRSLYAHAGLLPERGCPDPKSVEFVSDGVERTVMTAGAVMDGMFPGCDLKALAVHPKLYEGPSCGYDQKVAAAATLALVGGSWKTVIEGELAGPLAAMSKVLGPFTADGCKAHGATAPCSLATLPVSETDPGAVSVASQPAEQFIMQYGAGLSGDEVAWGRLPEATGKPLPEALTFVNAIHALSDRAGHMPRYQAAKQGSAVLYPVLESLTEVAEGHGPAFKFFSSHDNYILNVGGLLGLKWQLDSYQPYQIPPGGAVAFEVWQPPEGELAIRIVYYAQTIEQLHDNTALSVAQPPASTVMPVAGCSVYANGACPWSTFRKIATGAIDMACVDPKRN</sequence>
<dbReference type="GO" id="GO:0050308">
    <property type="term" value="F:sugar-phosphatase activity"/>
    <property type="evidence" value="ECO:0007669"/>
    <property type="project" value="TreeGrafter"/>
</dbReference>
<proteinExistence type="inferred from homology"/>
<dbReference type="PANTHER" id="PTHR11567:SF110">
    <property type="entry name" value="2-PHOSPHOXYLOSE PHOSPHATASE 1"/>
    <property type="match status" value="1"/>
</dbReference>
<dbReference type="InterPro" id="IPR050645">
    <property type="entry name" value="Histidine_acid_phosphatase"/>
</dbReference>